<keyword evidence="3" id="KW-1185">Reference proteome</keyword>
<sequence>MMRNDGSPATGSGSNQSSNVVEEAASNIEVVEDPDLVGLRAICVPKRKARCRSSSRTTGSLGEKVSGFLVTLDSWSRGGFQPRSNLCGTWII</sequence>
<reference evidence="2" key="2">
    <citation type="submission" date="2013-04" db="UniProtKB">
        <authorList>
            <consortium name="EnsemblPlants"/>
        </authorList>
    </citation>
    <scope>IDENTIFICATION</scope>
</reference>
<organism evidence="2">
    <name type="scientific">Oryza brachyantha</name>
    <name type="common">malo sina</name>
    <dbReference type="NCBI Taxonomy" id="4533"/>
    <lineage>
        <taxon>Eukaryota</taxon>
        <taxon>Viridiplantae</taxon>
        <taxon>Streptophyta</taxon>
        <taxon>Embryophyta</taxon>
        <taxon>Tracheophyta</taxon>
        <taxon>Spermatophyta</taxon>
        <taxon>Magnoliopsida</taxon>
        <taxon>Liliopsida</taxon>
        <taxon>Poales</taxon>
        <taxon>Poaceae</taxon>
        <taxon>BOP clade</taxon>
        <taxon>Oryzoideae</taxon>
        <taxon>Oryzeae</taxon>
        <taxon>Oryzinae</taxon>
        <taxon>Oryza</taxon>
    </lineage>
</organism>
<dbReference type="AlphaFoldDB" id="J3M6F7"/>
<protein>
    <submittedName>
        <fullName evidence="2">Uncharacterized protein</fullName>
    </submittedName>
</protein>
<name>J3M6F7_ORYBR</name>
<feature type="region of interest" description="Disordered" evidence="1">
    <location>
        <begin position="1"/>
        <end position="21"/>
    </location>
</feature>
<evidence type="ECO:0000313" key="3">
    <source>
        <dbReference type="Proteomes" id="UP000006038"/>
    </source>
</evidence>
<dbReference type="Proteomes" id="UP000006038">
    <property type="component" value="Chromosome 5"/>
</dbReference>
<dbReference type="HOGENOM" id="CLU_2416825_0_0_1"/>
<accession>J3M6F7</accession>
<feature type="compositionally biased region" description="Polar residues" evidence="1">
    <location>
        <begin position="7"/>
        <end position="20"/>
    </location>
</feature>
<dbReference type="Gramene" id="OB05G21810.1">
    <property type="protein sequence ID" value="OB05G21810.1"/>
    <property type="gene ID" value="OB05G21810"/>
</dbReference>
<evidence type="ECO:0000256" key="1">
    <source>
        <dbReference type="SAM" id="MobiDB-lite"/>
    </source>
</evidence>
<evidence type="ECO:0000313" key="2">
    <source>
        <dbReference type="EnsemblPlants" id="OB05G21810.1"/>
    </source>
</evidence>
<proteinExistence type="predicted"/>
<dbReference type="EnsemblPlants" id="OB05G21810.1">
    <property type="protein sequence ID" value="OB05G21810.1"/>
    <property type="gene ID" value="OB05G21810"/>
</dbReference>
<reference evidence="2" key="1">
    <citation type="journal article" date="2013" name="Nat. Commun.">
        <title>Whole-genome sequencing of Oryza brachyantha reveals mechanisms underlying Oryza genome evolution.</title>
        <authorList>
            <person name="Chen J."/>
            <person name="Huang Q."/>
            <person name="Gao D."/>
            <person name="Wang J."/>
            <person name="Lang Y."/>
            <person name="Liu T."/>
            <person name="Li B."/>
            <person name="Bai Z."/>
            <person name="Luis Goicoechea J."/>
            <person name="Liang C."/>
            <person name="Chen C."/>
            <person name="Zhang W."/>
            <person name="Sun S."/>
            <person name="Liao Y."/>
            <person name="Zhang X."/>
            <person name="Yang L."/>
            <person name="Song C."/>
            <person name="Wang M."/>
            <person name="Shi J."/>
            <person name="Liu G."/>
            <person name="Liu J."/>
            <person name="Zhou H."/>
            <person name="Zhou W."/>
            <person name="Yu Q."/>
            <person name="An N."/>
            <person name="Chen Y."/>
            <person name="Cai Q."/>
            <person name="Wang B."/>
            <person name="Liu B."/>
            <person name="Min J."/>
            <person name="Huang Y."/>
            <person name="Wu H."/>
            <person name="Li Z."/>
            <person name="Zhang Y."/>
            <person name="Yin Y."/>
            <person name="Song W."/>
            <person name="Jiang J."/>
            <person name="Jackson S.A."/>
            <person name="Wing R.A."/>
            <person name="Wang J."/>
            <person name="Chen M."/>
        </authorList>
    </citation>
    <scope>NUCLEOTIDE SEQUENCE [LARGE SCALE GENOMIC DNA]</scope>
    <source>
        <strain evidence="2">cv. IRGC 101232</strain>
    </source>
</reference>